<feature type="region of interest" description="Disordered" evidence="1">
    <location>
        <begin position="1"/>
        <end position="74"/>
    </location>
</feature>
<organism evidence="2 3">
    <name type="scientific">Pseudomonas fitomaticsae</name>
    <dbReference type="NCBI Taxonomy" id="2837969"/>
    <lineage>
        <taxon>Bacteria</taxon>
        <taxon>Pseudomonadati</taxon>
        <taxon>Pseudomonadota</taxon>
        <taxon>Gammaproteobacteria</taxon>
        <taxon>Pseudomonadales</taxon>
        <taxon>Pseudomonadaceae</taxon>
        <taxon>Pseudomonas</taxon>
    </lineage>
</organism>
<reference evidence="2 3" key="1">
    <citation type="journal article" date="2022" name="Int. J. Syst. Evol. Microbiol.">
        <title>Pseudomonas fitomaticsae sp. nov., isolated at Marimurtra Botanical Garden in Blanes, Catalonia, Spain.</title>
        <authorList>
            <person name="Atanasov K.E."/>
            <person name="Galbis D.M."/>
            <person name="Cornado D."/>
            <person name="Serpico A."/>
            <person name="Sanchez G."/>
            <person name="Bosch M."/>
            <person name="Ferrer A."/>
            <person name="Altabella T."/>
        </authorList>
    </citation>
    <scope>NUCLEOTIDE SEQUENCE [LARGE SCALE GENOMIC DNA]</scope>
    <source>
        <strain evidence="2 3">FIT81</strain>
    </source>
</reference>
<dbReference type="EMBL" id="CP075567">
    <property type="protein sequence ID" value="UFP99548.1"/>
    <property type="molecule type" value="Genomic_DNA"/>
</dbReference>
<dbReference type="RefSeq" id="WP_230733737.1">
    <property type="nucleotide sequence ID" value="NZ_CP075567.1"/>
</dbReference>
<gene>
    <name evidence="2" type="ORF">KJY40_26640</name>
</gene>
<evidence type="ECO:0000256" key="1">
    <source>
        <dbReference type="SAM" id="MobiDB-lite"/>
    </source>
</evidence>
<evidence type="ECO:0000313" key="2">
    <source>
        <dbReference type="EMBL" id="UFP99548.1"/>
    </source>
</evidence>
<feature type="region of interest" description="Disordered" evidence="1">
    <location>
        <begin position="368"/>
        <end position="413"/>
    </location>
</feature>
<feature type="compositionally biased region" description="Acidic residues" evidence="1">
    <location>
        <begin position="397"/>
        <end position="413"/>
    </location>
</feature>
<protein>
    <submittedName>
        <fullName evidence="2">Uncharacterized protein</fullName>
    </submittedName>
</protein>
<accession>A0ABY3Q041</accession>
<dbReference type="Proteomes" id="UP001162907">
    <property type="component" value="Chromosome"/>
</dbReference>
<sequence length="560" mass="63373">MRPKPPSQLTPPRVNTPDDPNIQPPRLRTPAPDLQPPHSSSGPTVPRDTNPTHTPSGQATPELPKVDISDLPGLPRAPASGLNSYLLNPALLRNLQPANEEGLRYIVGRQFVDVKGTGTVYVEFDTNLNAYRVMDLYKKLAPGPILYRNAGESTWSTSNPLKRQHAAGTGGEPTVPQKQFSPEPFPAQLRAATTELLDGHFKRLYPQMTHGERVVWLRAYNLSPRQHVRLRDDLNADPRSLPAWAESHKLRTLDANDPTRFDALYQEIEPLLQPLRIGKLVHHGLGDFDESVSRNFLDGFLAKLGYLRNSSDSLYRTDIPALFRGDERTPFEFYNDGRMLPRLKHPRGATTEKPISATISLELVRGYAGRGTKSPDPEYLRYNNQKNKYPGRKPGEPDVESGESDNEWSEVSDVELDDERNYDTLRHNQQFAFAYVIDTRKMEVVLREENLFLNNAATRKGTWFPDDELEALISTSRRGIESQRLWLLDSTFTRAANVDDIGEQAQSGYFSHSIEERTHSGAFNRHEYDDLIDKVAQAGKPILRLDQGKEWFANDIVWPE</sequence>
<proteinExistence type="predicted"/>
<feature type="region of interest" description="Disordered" evidence="1">
    <location>
        <begin position="152"/>
        <end position="182"/>
    </location>
</feature>
<feature type="compositionally biased region" description="Polar residues" evidence="1">
    <location>
        <begin position="37"/>
        <end position="59"/>
    </location>
</feature>
<feature type="compositionally biased region" description="Polar residues" evidence="1">
    <location>
        <begin position="152"/>
        <end position="161"/>
    </location>
</feature>
<keyword evidence="3" id="KW-1185">Reference proteome</keyword>
<evidence type="ECO:0000313" key="3">
    <source>
        <dbReference type="Proteomes" id="UP001162907"/>
    </source>
</evidence>
<name>A0ABY3Q041_9PSED</name>